<dbReference type="Proteomes" id="UP001564657">
    <property type="component" value="Unassembled WGS sequence"/>
</dbReference>
<organism evidence="1 2">
    <name type="scientific">Clostridium moutaii</name>
    <dbReference type="NCBI Taxonomy" id="3240932"/>
    <lineage>
        <taxon>Bacteria</taxon>
        <taxon>Bacillati</taxon>
        <taxon>Bacillota</taxon>
        <taxon>Clostridia</taxon>
        <taxon>Eubacteriales</taxon>
        <taxon>Clostridiaceae</taxon>
        <taxon>Clostridium</taxon>
    </lineage>
</organism>
<gene>
    <name evidence="1" type="ORF">AB8U03_11795</name>
</gene>
<name>A0ABV4BS29_9CLOT</name>
<proteinExistence type="predicted"/>
<evidence type="ECO:0000313" key="2">
    <source>
        <dbReference type="Proteomes" id="UP001564657"/>
    </source>
</evidence>
<dbReference type="EMBL" id="JBGEWD010000011">
    <property type="protein sequence ID" value="MEY8000867.1"/>
    <property type="molecule type" value="Genomic_DNA"/>
</dbReference>
<dbReference type="RefSeq" id="WP_369704761.1">
    <property type="nucleotide sequence ID" value="NZ_JBGEWD010000011.1"/>
</dbReference>
<sequence length="42" mass="4779">MVILYFSIIQGLANIRFVLKDKFTAPGIEMVAAFLIKENPHE</sequence>
<comment type="caution">
    <text evidence="1">The sequence shown here is derived from an EMBL/GenBank/DDBJ whole genome shotgun (WGS) entry which is preliminary data.</text>
</comment>
<protein>
    <submittedName>
        <fullName evidence="1">Uncharacterized protein</fullName>
    </submittedName>
</protein>
<evidence type="ECO:0000313" key="1">
    <source>
        <dbReference type="EMBL" id="MEY8000867.1"/>
    </source>
</evidence>
<keyword evidence="2" id="KW-1185">Reference proteome</keyword>
<accession>A0ABV4BS29</accession>
<reference evidence="1 2" key="1">
    <citation type="submission" date="2024-08" db="EMBL/GenBank/DDBJ databases">
        <title>Clostridium lapicellarii sp. nov., and Clostridium renhuaiense sp. nov., two species isolated from the mud in a fermentation cellar used for producing sauce-flavour Chinese liquors.</title>
        <authorList>
            <person name="Yang F."/>
            <person name="Wang H."/>
            <person name="Chen L.Q."/>
            <person name="Zhou N."/>
            <person name="Lu J.J."/>
            <person name="Pu X.X."/>
            <person name="Wan B."/>
            <person name="Wang L."/>
            <person name="Liu S.J."/>
        </authorList>
    </citation>
    <scope>NUCLEOTIDE SEQUENCE [LARGE SCALE GENOMIC DNA]</scope>
    <source>
        <strain evidence="1 2">MT-5</strain>
    </source>
</reference>